<keyword evidence="7" id="KW-0653">Protein transport</keyword>
<dbReference type="EMBL" id="DRQG01000065">
    <property type="protein sequence ID" value="HGY55414.1"/>
    <property type="molecule type" value="Genomic_DNA"/>
</dbReference>
<comment type="similarity">
    <text evidence="2 7">Belongs to the ExbD/TolR family.</text>
</comment>
<name>A0A7V4WUJ7_CALAY</name>
<accession>A0A7V4WUJ7</accession>
<reference evidence="9" key="1">
    <citation type="journal article" date="2020" name="mSystems">
        <title>Genome- and Community-Level Interaction Insights into Carbon Utilization and Element Cycling Functions of Hydrothermarchaeota in Hydrothermal Sediment.</title>
        <authorList>
            <person name="Zhou Z."/>
            <person name="Liu Y."/>
            <person name="Xu W."/>
            <person name="Pan J."/>
            <person name="Luo Z.H."/>
            <person name="Li M."/>
        </authorList>
    </citation>
    <scope>NUCLEOTIDE SEQUENCE [LARGE SCALE GENOMIC DNA]</scope>
    <source>
        <strain evidence="9">HyVt-577</strain>
    </source>
</reference>
<dbReference type="AlphaFoldDB" id="A0A7V4WUJ7"/>
<evidence type="ECO:0000256" key="2">
    <source>
        <dbReference type="ARBA" id="ARBA00005811"/>
    </source>
</evidence>
<evidence type="ECO:0000256" key="6">
    <source>
        <dbReference type="ARBA" id="ARBA00023136"/>
    </source>
</evidence>
<dbReference type="GO" id="GO:0005886">
    <property type="term" value="C:plasma membrane"/>
    <property type="evidence" value="ECO:0007669"/>
    <property type="project" value="UniProtKB-SubCell"/>
</dbReference>
<dbReference type="Pfam" id="PF02472">
    <property type="entry name" value="ExbD"/>
    <property type="match status" value="1"/>
</dbReference>
<dbReference type="GO" id="GO:0015031">
    <property type="term" value="P:protein transport"/>
    <property type="evidence" value="ECO:0007669"/>
    <property type="project" value="UniProtKB-KW"/>
</dbReference>
<dbReference type="Proteomes" id="UP000885779">
    <property type="component" value="Unassembled WGS sequence"/>
</dbReference>
<protein>
    <submittedName>
        <fullName evidence="9">Biopolymer transporter ExbD</fullName>
    </submittedName>
</protein>
<dbReference type="PANTHER" id="PTHR30558">
    <property type="entry name" value="EXBD MEMBRANE COMPONENT OF PMF-DRIVEN MACROMOLECULE IMPORT SYSTEM"/>
    <property type="match status" value="1"/>
</dbReference>
<sequence>MKFGKKSKVNVAIPTTSMPDIIFMLLIFFMVATVFKQYSGLKVSLPDAVKIQKIAGSKRHVVTIWVDRNNQVVCDDINVKKMSDLRQVVYQKMVADPQIKIALKIDKDVDMGIVNDVHQELRKASALNVYYFAIPGGEL</sequence>
<feature type="transmembrane region" description="Helical" evidence="8">
    <location>
        <begin position="21"/>
        <end position="38"/>
    </location>
</feature>
<keyword evidence="7" id="KW-0813">Transport</keyword>
<evidence type="ECO:0000256" key="1">
    <source>
        <dbReference type="ARBA" id="ARBA00004162"/>
    </source>
</evidence>
<dbReference type="InterPro" id="IPR003400">
    <property type="entry name" value="ExbD"/>
</dbReference>
<dbReference type="GO" id="GO:0022857">
    <property type="term" value="F:transmembrane transporter activity"/>
    <property type="evidence" value="ECO:0007669"/>
    <property type="project" value="InterPro"/>
</dbReference>
<gene>
    <name evidence="9" type="ORF">ENK44_06930</name>
</gene>
<comment type="subcellular location">
    <subcellularLocation>
        <location evidence="1">Cell membrane</location>
        <topology evidence="1">Single-pass membrane protein</topology>
    </subcellularLocation>
    <subcellularLocation>
        <location evidence="7">Cell membrane</location>
        <topology evidence="7">Single-pass type II membrane protein</topology>
    </subcellularLocation>
</comment>
<evidence type="ECO:0000256" key="3">
    <source>
        <dbReference type="ARBA" id="ARBA00022475"/>
    </source>
</evidence>
<evidence type="ECO:0000256" key="8">
    <source>
        <dbReference type="SAM" id="Phobius"/>
    </source>
</evidence>
<keyword evidence="5 8" id="KW-1133">Transmembrane helix</keyword>
<proteinExistence type="inferred from homology"/>
<evidence type="ECO:0000256" key="7">
    <source>
        <dbReference type="RuleBase" id="RU003879"/>
    </source>
</evidence>
<evidence type="ECO:0000256" key="4">
    <source>
        <dbReference type="ARBA" id="ARBA00022692"/>
    </source>
</evidence>
<keyword evidence="6 8" id="KW-0472">Membrane</keyword>
<comment type="caution">
    <text evidence="9">The sequence shown here is derived from an EMBL/GenBank/DDBJ whole genome shotgun (WGS) entry which is preliminary data.</text>
</comment>
<keyword evidence="3" id="KW-1003">Cell membrane</keyword>
<keyword evidence="4 7" id="KW-0812">Transmembrane</keyword>
<evidence type="ECO:0000313" key="9">
    <source>
        <dbReference type="EMBL" id="HGY55414.1"/>
    </source>
</evidence>
<dbReference type="PANTHER" id="PTHR30558:SF3">
    <property type="entry name" value="BIOPOLYMER TRANSPORT PROTEIN EXBD-RELATED"/>
    <property type="match status" value="1"/>
</dbReference>
<evidence type="ECO:0000256" key="5">
    <source>
        <dbReference type="ARBA" id="ARBA00022989"/>
    </source>
</evidence>
<organism evidence="9">
    <name type="scientific">Caldithrix abyssi</name>
    <dbReference type="NCBI Taxonomy" id="187145"/>
    <lineage>
        <taxon>Bacteria</taxon>
        <taxon>Pseudomonadati</taxon>
        <taxon>Calditrichota</taxon>
        <taxon>Calditrichia</taxon>
        <taxon>Calditrichales</taxon>
        <taxon>Calditrichaceae</taxon>
        <taxon>Caldithrix</taxon>
    </lineage>
</organism>